<gene>
    <name evidence="1" type="ORF">SAMN05216252_12134</name>
</gene>
<dbReference type="Proteomes" id="UP000198280">
    <property type="component" value="Unassembled WGS sequence"/>
</dbReference>
<reference evidence="1 2" key="1">
    <citation type="submission" date="2017-06" db="EMBL/GenBank/DDBJ databases">
        <authorList>
            <person name="Kim H.J."/>
            <person name="Triplett B.A."/>
        </authorList>
    </citation>
    <scope>NUCLEOTIDE SEQUENCE [LARGE SCALE GENOMIC DNA]</scope>
    <source>
        <strain evidence="1 2">CGMCC 4.1858</strain>
    </source>
</reference>
<dbReference type="OrthoDB" id="5184419at2"/>
<name>A0A239LU07_9ACTN</name>
<evidence type="ECO:0000313" key="1">
    <source>
        <dbReference type="EMBL" id="SNT33283.1"/>
    </source>
</evidence>
<dbReference type="AlphaFoldDB" id="A0A239LU07"/>
<organism evidence="1 2">
    <name type="scientific">Actinacidiphila glaucinigra</name>
    <dbReference type="NCBI Taxonomy" id="235986"/>
    <lineage>
        <taxon>Bacteria</taxon>
        <taxon>Bacillati</taxon>
        <taxon>Actinomycetota</taxon>
        <taxon>Actinomycetes</taxon>
        <taxon>Kitasatosporales</taxon>
        <taxon>Streptomycetaceae</taxon>
        <taxon>Actinacidiphila</taxon>
    </lineage>
</organism>
<proteinExistence type="predicted"/>
<dbReference type="RefSeq" id="WP_143681668.1">
    <property type="nucleotide sequence ID" value="NZ_FZOF01000021.1"/>
</dbReference>
<protein>
    <submittedName>
        <fullName evidence="1">Uncharacterized protein</fullName>
    </submittedName>
</protein>
<dbReference type="EMBL" id="FZOF01000021">
    <property type="protein sequence ID" value="SNT33283.1"/>
    <property type="molecule type" value="Genomic_DNA"/>
</dbReference>
<sequence>MAPAQRCCGWLADVRRCGAWARGAVLYAVIDRHVRVAHGETRRGLLRVGAAYAALVGWLYQDAGDLGAASFWWGITQEIAMRSRDVNLVGYSLVNLA</sequence>
<accession>A0A239LU07</accession>
<evidence type="ECO:0000313" key="2">
    <source>
        <dbReference type="Proteomes" id="UP000198280"/>
    </source>
</evidence>
<keyword evidence="2" id="KW-1185">Reference proteome</keyword>